<reference evidence="2" key="1">
    <citation type="journal article" date="2023" name="Mol. Phylogenet. Evol.">
        <title>Genome-scale phylogeny and comparative genomics of the fungal order Sordariales.</title>
        <authorList>
            <person name="Hensen N."/>
            <person name="Bonometti L."/>
            <person name="Westerberg I."/>
            <person name="Brannstrom I.O."/>
            <person name="Guillou S."/>
            <person name="Cros-Aarteil S."/>
            <person name="Calhoun S."/>
            <person name="Haridas S."/>
            <person name="Kuo A."/>
            <person name="Mondo S."/>
            <person name="Pangilinan J."/>
            <person name="Riley R."/>
            <person name="LaButti K."/>
            <person name="Andreopoulos B."/>
            <person name="Lipzen A."/>
            <person name="Chen C."/>
            <person name="Yan M."/>
            <person name="Daum C."/>
            <person name="Ng V."/>
            <person name="Clum A."/>
            <person name="Steindorff A."/>
            <person name="Ohm R.A."/>
            <person name="Martin F."/>
            <person name="Silar P."/>
            <person name="Natvig D.O."/>
            <person name="Lalanne C."/>
            <person name="Gautier V."/>
            <person name="Ament-Velasquez S.L."/>
            <person name="Kruys A."/>
            <person name="Hutchinson M.I."/>
            <person name="Powell A.J."/>
            <person name="Barry K."/>
            <person name="Miller A.N."/>
            <person name="Grigoriev I.V."/>
            <person name="Debuchy R."/>
            <person name="Gladieux P."/>
            <person name="Hiltunen Thoren M."/>
            <person name="Johannesson H."/>
        </authorList>
    </citation>
    <scope>NUCLEOTIDE SEQUENCE</scope>
    <source>
        <strain evidence="2">PSN293</strain>
    </source>
</reference>
<protein>
    <submittedName>
        <fullName evidence="2">Uncharacterized protein</fullName>
    </submittedName>
</protein>
<comment type="caution">
    <text evidence="2">The sequence shown here is derived from an EMBL/GenBank/DDBJ whole genome shotgun (WGS) entry which is preliminary data.</text>
</comment>
<accession>A0AAN6XWK7</accession>
<sequence length="374" mass="40675">MPDNNSSCRLLAPQKLSTTFTTSRAFNLNYDPDAPAEDAIVYGFSSKGWETAFVTANATGYANITGYDMSTAYPGSRSPEDWQDSVQARTGVNFTSGPNPGLATGIWLRTHVPANLLQPIKLPNGTTIQTLPQDLAAWQLCPIIWAGPNLRSKTPLAGPGCAGFLSEQCIADWQENLRKTFVSGNQQDDGPKWRRCPTPSLRQMPSSCNETGLFGNFGGFTAKFNEISTTFSDNMTDQSDINQAPLIPTNGTFEMFMFTINKPTTDEKEYTSRMDAELTEAMERVFVMAHMWGTPGKFRPPNETVPSPQATVQLTCLQANGRVLANDDAAGGRDENDDATGGQDENGGSFIQPLGSLWTLVAAATVWEGVLSWL</sequence>
<dbReference type="Proteomes" id="UP001301769">
    <property type="component" value="Unassembled WGS sequence"/>
</dbReference>
<evidence type="ECO:0000313" key="2">
    <source>
        <dbReference type="EMBL" id="KAK4207926.1"/>
    </source>
</evidence>
<reference evidence="2" key="2">
    <citation type="submission" date="2023-05" db="EMBL/GenBank/DDBJ databases">
        <authorList>
            <consortium name="Lawrence Berkeley National Laboratory"/>
            <person name="Steindorff A."/>
            <person name="Hensen N."/>
            <person name="Bonometti L."/>
            <person name="Westerberg I."/>
            <person name="Brannstrom I.O."/>
            <person name="Guillou S."/>
            <person name="Cros-Aarteil S."/>
            <person name="Calhoun S."/>
            <person name="Haridas S."/>
            <person name="Kuo A."/>
            <person name="Mondo S."/>
            <person name="Pangilinan J."/>
            <person name="Riley R."/>
            <person name="Labutti K."/>
            <person name="Andreopoulos B."/>
            <person name="Lipzen A."/>
            <person name="Chen C."/>
            <person name="Yanf M."/>
            <person name="Daum C."/>
            <person name="Ng V."/>
            <person name="Clum A."/>
            <person name="Ohm R."/>
            <person name="Martin F."/>
            <person name="Silar P."/>
            <person name="Natvig D."/>
            <person name="Lalanne C."/>
            <person name="Gautier V."/>
            <person name="Ament-Velasquez S.L."/>
            <person name="Kruys A."/>
            <person name="Hutchinson M.I."/>
            <person name="Powell A.J."/>
            <person name="Barry K."/>
            <person name="Miller A.N."/>
            <person name="Grigoriev I.V."/>
            <person name="Debuchy R."/>
            <person name="Gladieux P."/>
            <person name="Thoren M.H."/>
            <person name="Johannesson H."/>
        </authorList>
    </citation>
    <scope>NUCLEOTIDE SEQUENCE</scope>
    <source>
        <strain evidence="2">PSN293</strain>
    </source>
</reference>
<evidence type="ECO:0000256" key="1">
    <source>
        <dbReference type="SAM" id="MobiDB-lite"/>
    </source>
</evidence>
<feature type="region of interest" description="Disordered" evidence="1">
    <location>
        <begin position="327"/>
        <end position="347"/>
    </location>
</feature>
<name>A0AAN6XWK7_9PEZI</name>
<gene>
    <name evidence="2" type="ORF">QBC37DRAFT_432689</name>
</gene>
<keyword evidence="3" id="KW-1185">Reference proteome</keyword>
<dbReference type="AlphaFoldDB" id="A0AAN6XWK7"/>
<organism evidence="2 3">
    <name type="scientific">Rhypophila decipiens</name>
    <dbReference type="NCBI Taxonomy" id="261697"/>
    <lineage>
        <taxon>Eukaryota</taxon>
        <taxon>Fungi</taxon>
        <taxon>Dikarya</taxon>
        <taxon>Ascomycota</taxon>
        <taxon>Pezizomycotina</taxon>
        <taxon>Sordariomycetes</taxon>
        <taxon>Sordariomycetidae</taxon>
        <taxon>Sordariales</taxon>
        <taxon>Naviculisporaceae</taxon>
        <taxon>Rhypophila</taxon>
    </lineage>
</organism>
<evidence type="ECO:0000313" key="3">
    <source>
        <dbReference type="Proteomes" id="UP001301769"/>
    </source>
</evidence>
<dbReference type="EMBL" id="MU858266">
    <property type="protein sequence ID" value="KAK4207926.1"/>
    <property type="molecule type" value="Genomic_DNA"/>
</dbReference>
<proteinExistence type="predicted"/>